<comment type="caution">
    <text evidence="13">The sequence shown here is derived from an EMBL/GenBank/DDBJ whole genome shotgun (WGS) entry which is preliminary data.</text>
</comment>
<keyword evidence="5" id="KW-0547">Nucleotide-binding</keyword>
<keyword evidence="10" id="KW-0472">Membrane</keyword>
<evidence type="ECO:0000259" key="11">
    <source>
        <dbReference type="Pfam" id="PF02518"/>
    </source>
</evidence>
<dbReference type="AlphaFoldDB" id="A0A2X0I8F3"/>
<feature type="compositionally biased region" description="Low complexity" evidence="9">
    <location>
        <begin position="9"/>
        <end position="18"/>
    </location>
</feature>
<dbReference type="GO" id="GO:0000155">
    <property type="term" value="F:phosphorelay sensor kinase activity"/>
    <property type="evidence" value="ECO:0007669"/>
    <property type="project" value="InterPro"/>
</dbReference>
<evidence type="ECO:0000313" key="13">
    <source>
        <dbReference type="EMBL" id="RAG81184.1"/>
    </source>
</evidence>
<dbReference type="InterPro" id="IPR011712">
    <property type="entry name" value="Sig_transdc_His_kin_sub3_dim/P"/>
</dbReference>
<evidence type="ECO:0000256" key="5">
    <source>
        <dbReference type="ARBA" id="ARBA00022741"/>
    </source>
</evidence>
<keyword evidence="3" id="KW-0597">Phosphoprotein</keyword>
<dbReference type="InterPro" id="IPR003594">
    <property type="entry name" value="HATPase_dom"/>
</dbReference>
<dbReference type="SUPFAM" id="SSF55874">
    <property type="entry name" value="ATPase domain of HSP90 chaperone/DNA topoisomerase II/histidine kinase"/>
    <property type="match status" value="1"/>
</dbReference>
<evidence type="ECO:0000256" key="7">
    <source>
        <dbReference type="ARBA" id="ARBA00022840"/>
    </source>
</evidence>
<dbReference type="EC" id="2.7.13.3" evidence="2"/>
<feature type="transmembrane region" description="Helical" evidence="10">
    <location>
        <begin position="129"/>
        <end position="150"/>
    </location>
</feature>
<gene>
    <name evidence="13" type="ORF">DN069_34075</name>
</gene>
<feature type="domain" description="Histidine kinase/HSP90-like ATPase" evidence="11">
    <location>
        <begin position="346"/>
        <end position="443"/>
    </location>
</feature>
<evidence type="ECO:0000256" key="4">
    <source>
        <dbReference type="ARBA" id="ARBA00022679"/>
    </source>
</evidence>
<feature type="transmembrane region" description="Helical" evidence="10">
    <location>
        <begin position="57"/>
        <end position="79"/>
    </location>
</feature>
<feature type="domain" description="Signal transduction histidine kinase subgroup 3 dimerisation and phosphoacceptor" evidence="12">
    <location>
        <begin position="231"/>
        <end position="298"/>
    </location>
</feature>
<dbReference type="Pfam" id="PF02518">
    <property type="entry name" value="HATPase_c"/>
    <property type="match status" value="1"/>
</dbReference>
<name>A0A2X0I8F3_9ACTN</name>
<dbReference type="Gene3D" id="3.30.565.10">
    <property type="entry name" value="Histidine kinase-like ATPase, C-terminal domain"/>
    <property type="match status" value="1"/>
</dbReference>
<dbReference type="PANTHER" id="PTHR24421">
    <property type="entry name" value="NITRATE/NITRITE SENSOR PROTEIN NARX-RELATED"/>
    <property type="match status" value="1"/>
</dbReference>
<keyword evidence="14" id="KW-1185">Reference proteome</keyword>
<evidence type="ECO:0000256" key="8">
    <source>
        <dbReference type="ARBA" id="ARBA00023012"/>
    </source>
</evidence>
<feature type="transmembrane region" description="Helical" evidence="10">
    <location>
        <begin position="91"/>
        <end position="109"/>
    </location>
</feature>
<proteinExistence type="predicted"/>
<dbReference type="InterPro" id="IPR036890">
    <property type="entry name" value="HATPase_C_sf"/>
</dbReference>
<accession>A0A2X0I8F3</accession>
<evidence type="ECO:0000256" key="1">
    <source>
        <dbReference type="ARBA" id="ARBA00000085"/>
    </source>
</evidence>
<evidence type="ECO:0000256" key="6">
    <source>
        <dbReference type="ARBA" id="ARBA00022777"/>
    </source>
</evidence>
<dbReference type="PANTHER" id="PTHR24421:SF10">
    <property type="entry name" value="NITRATE_NITRITE SENSOR PROTEIN NARQ"/>
    <property type="match status" value="1"/>
</dbReference>
<evidence type="ECO:0000256" key="2">
    <source>
        <dbReference type="ARBA" id="ARBA00012438"/>
    </source>
</evidence>
<keyword evidence="10" id="KW-0812">Transmembrane</keyword>
<keyword evidence="6 13" id="KW-0418">Kinase</keyword>
<evidence type="ECO:0000256" key="3">
    <source>
        <dbReference type="ARBA" id="ARBA00022553"/>
    </source>
</evidence>
<dbReference type="EMBL" id="QKYN01000173">
    <property type="protein sequence ID" value="RAG81184.1"/>
    <property type="molecule type" value="Genomic_DNA"/>
</dbReference>
<sequence>MRGLRGARRPGPGQASAASPDRRGLCRGRRLTAYAATVVNAWLVGIRRGLFTADPSTAPSAVDVLVVGPVALFACFGVWAEQHYTAHSYPWAPGAYLLVAAAALPLLWRRRRPVLAAALCLAGVAGYKLAGYPGLAPAVLVFLACASLGLYCERHGLRYALLATAVVWALPTLPPNSLPWYALDVSMPALSYGAASVVAHSARRRRLEHDARLREEAAAAEERLGRRLAEERLRIARELHDVLAHTISVVAVQSNVALDALATAPPDTDDAREAMLLVRGAARQAMPELRAALDLLRGQAGAADGRPQPGLGQLDELASQFRDSGLAVTLRVPDAARELSPLVQLTAYRIAQEGLTNTLRHAHAREATVTVSREGGDTLVLLVADDGSGGEGAIGAGGSSGAGGTGGGFGLLGMKERAEALGGRVEAGPRPGGGWLVRAELPWEIS</sequence>
<dbReference type="GO" id="GO:0016020">
    <property type="term" value="C:membrane"/>
    <property type="evidence" value="ECO:0007669"/>
    <property type="project" value="InterPro"/>
</dbReference>
<evidence type="ECO:0000256" key="9">
    <source>
        <dbReference type="SAM" id="MobiDB-lite"/>
    </source>
</evidence>
<keyword evidence="10" id="KW-1133">Transmembrane helix</keyword>
<keyword evidence="8" id="KW-0902">Two-component regulatory system</keyword>
<keyword evidence="4" id="KW-0808">Transferase</keyword>
<organism evidence="13 14">
    <name type="scientific">Streptacidiphilus pinicola</name>
    <dbReference type="NCBI Taxonomy" id="2219663"/>
    <lineage>
        <taxon>Bacteria</taxon>
        <taxon>Bacillati</taxon>
        <taxon>Actinomycetota</taxon>
        <taxon>Actinomycetes</taxon>
        <taxon>Kitasatosporales</taxon>
        <taxon>Streptomycetaceae</taxon>
        <taxon>Streptacidiphilus</taxon>
    </lineage>
</organism>
<keyword evidence="7" id="KW-0067">ATP-binding</keyword>
<dbReference type="GO" id="GO:0005524">
    <property type="term" value="F:ATP binding"/>
    <property type="evidence" value="ECO:0007669"/>
    <property type="project" value="UniProtKB-KW"/>
</dbReference>
<evidence type="ECO:0000313" key="14">
    <source>
        <dbReference type="Proteomes" id="UP000248889"/>
    </source>
</evidence>
<comment type="catalytic activity">
    <reaction evidence="1">
        <text>ATP + protein L-histidine = ADP + protein N-phospho-L-histidine.</text>
        <dbReference type="EC" id="2.7.13.3"/>
    </reaction>
</comment>
<feature type="region of interest" description="Disordered" evidence="9">
    <location>
        <begin position="1"/>
        <end position="23"/>
    </location>
</feature>
<dbReference type="Proteomes" id="UP000248889">
    <property type="component" value="Unassembled WGS sequence"/>
</dbReference>
<dbReference type="InterPro" id="IPR050482">
    <property type="entry name" value="Sensor_HK_TwoCompSys"/>
</dbReference>
<protein>
    <recommendedName>
        <fullName evidence="2">histidine kinase</fullName>
        <ecNumber evidence="2">2.7.13.3</ecNumber>
    </recommendedName>
</protein>
<evidence type="ECO:0000259" key="12">
    <source>
        <dbReference type="Pfam" id="PF07730"/>
    </source>
</evidence>
<dbReference type="GO" id="GO:0046983">
    <property type="term" value="F:protein dimerization activity"/>
    <property type="evidence" value="ECO:0007669"/>
    <property type="project" value="InterPro"/>
</dbReference>
<evidence type="ECO:0000256" key="10">
    <source>
        <dbReference type="SAM" id="Phobius"/>
    </source>
</evidence>
<dbReference type="Gene3D" id="1.20.5.1930">
    <property type="match status" value="1"/>
</dbReference>
<reference evidence="13 14" key="1">
    <citation type="submission" date="2018-06" db="EMBL/GenBank/DDBJ databases">
        <title>Streptacidiphilus pinicola sp. nov., isolated from pine grove soil.</title>
        <authorList>
            <person name="Roh S.G."/>
            <person name="Park S."/>
            <person name="Kim M.-K."/>
            <person name="Yun B.-R."/>
            <person name="Park J."/>
            <person name="Kim M.J."/>
            <person name="Kim Y.S."/>
            <person name="Kim S.B."/>
        </authorList>
    </citation>
    <scope>NUCLEOTIDE SEQUENCE [LARGE SCALE GENOMIC DNA]</scope>
    <source>
        <strain evidence="13 14">MMS16-CNU450</strain>
    </source>
</reference>
<dbReference type="Pfam" id="PF07730">
    <property type="entry name" value="HisKA_3"/>
    <property type="match status" value="1"/>
</dbReference>
<dbReference type="CDD" id="cd16917">
    <property type="entry name" value="HATPase_UhpB-NarQ-NarX-like"/>
    <property type="match status" value="1"/>
</dbReference>